<dbReference type="InterPro" id="IPR036188">
    <property type="entry name" value="FAD/NAD-bd_sf"/>
</dbReference>
<dbReference type="EMBL" id="WTYU01000001">
    <property type="protein sequence ID" value="MXP14521.1"/>
    <property type="molecule type" value="Genomic_DNA"/>
</dbReference>
<accession>A0A6L7GIK5</accession>
<dbReference type="Proteomes" id="UP000473531">
    <property type="component" value="Unassembled WGS sequence"/>
</dbReference>
<dbReference type="SUPFAM" id="SSF51905">
    <property type="entry name" value="FAD/NAD(P)-binding domain"/>
    <property type="match status" value="1"/>
</dbReference>
<evidence type="ECO:0000313" key="1">
    <source>
        <dbReference type="EMBL" id="MXP14521.1"/>
    </source>
</evidence>
<sequence length="320" mass="33949">MAGLSCATALARRGIASTIFDKGRGPGGRMATRRAEVGGRELRFDHGAQFFTARDDAFIRQCTQWQDAGVIAPWPAAGTGAMVGTPAMNAPLRHMAETLDVRWGQRIDAIYFANGRWSLDSQGDRLDGFTHLVVALPAEQAAVMLEPVATAFAQEAASAVSEPCWAVMALFARPLETPGMAIMGDVIREPGADISWAARNGAKPGRAGDESWVIHASPEYSRALLDQPADAVAQAILARFFAETGAAPADPTHLAAHRWLYAKVQPVAGARSRWDAAMCLGVTGDWLVQPRVEGAWLSGHDLAARIAASLDGAGHSVDTA</sequence>
<dbReference type="PANTHER" id="PTHR16128">
    <property type="entry name" value="FAD/NAD(P)-BINDING OXIDOREDUCTASE FAMILY PROTEIN"/>
    <property type="match status" value="1"/>
</dbReference>
<protein>
    <submittedName>
        <fullName evidence="1">NAD(P)-binding protein</fullName>
    </submittedName>
</protein>
<dbReference type="OrthoDB" id="5792777at2"/>
<proteinExistence type="predicted"/>
<dbReference type="Gene3D" id="3.90.660.10">
    <property type="match status" value="1"/>
</dbReference>
<keyword evidence="2" id="KW-1185">Reference proteome</keyword>
<comment type="caution">
    <text evidence="1">The sequence shown here is derived from an EMBL/GenBank/DDBJ whole genome shotgun (WGS) entry which is preliminary data.</text>
</comment>
<dbReference type="Pfam" id="PF13450">
    <property type="entry name" value="NAD_binding_8"/>
    <property type="match status" value="1"/>
</dbReference>
<evidence type="ECO:0000313" key="2">
    <source>
        <dbReference type="Proteomes" id="UP000473531"/>
    </source>
</evidence>
<reference evidence="1 2" key="1">
    <citation type="submission" date="2019-12" db="EMBL/GenBank/DDBJ databases">
        <title>Genomic-based taxomic classification of the family Erythrobacteraceae.</title>
        <authorList>
            <person name="Xu L."/>
        </authorList>
    </citation>
    <scope>NUCLEOTIDE SEQUENCE [LARGE SCALE GENOMIC DNA]</scope>
    <source>
        <strain evidence="1 2">KCTC 52259</strain>
    </source>
</reference>
<dbReference type="PANTHER" id="PTHR16128:SF5">
    <property type="entry name" value="FAD_NAD(P)-BINDING OXIDOREDUCTASE FAMILY PROTEIN"/>
    <property type="match status" value="1"/>
</dbReference>
<gene>
    <name evidence="1" type="ORF">GRI44_07135</name>
</gene>
<name>A0A6L7GIK5_9SPHN</name>
<dbReference type="Gene3D" id="3.50.50.60">
    <property type="entry name" value="FAD/NAD(P)-binding domain"/>
    <property type="match status" value="1"/>
</dbReference>
<organism evidence="1 2">
    <name type="scientific">Allopontixanthobacter confluentis</name>
    <dbReference type="NCBI Taxonomy" id="1849021"/>
    <lineage>
        <taxon>Bacteria</taxon>
        <taxon>Pseudomonadati</taxon>
        <taxon>Pseudomonadota</taxon>
        <taxon>Alphaproteobacteria</taxon>
        <taxon>Sphingomonadales</taxon>
        <taxon>Erythrobacteraceae</taxon>
        <taxon>Allopontixanthobacter</taxon>
    </lineage>
</organism>
<dbReference type="AlphaFoldDB" id="A0A6L7GIK5"/>